<proteinExistence type="predicted"/>
<name>A0AAW2VT85_9LAMI</name>
<dbReference type="SUPFAM" id="SSF54236">
    <property type="entry name" value="Ubiquitin-like"/>
    <property type="match status" value="1"/>
</dbReference>
<dbReference type="PANTHER" id="PTHR47770">
    <property type="entry name" value="PLANT UBX DOMAIN-CONTAINING PROTEIN 11"/>
    <property type="match status" value="1"/>
</dbReference>
<dbReference type="AlphaFoldDB" id="A0AAW2VT85"/>
<feature type="compositionally biased region" description="Low complexity" evidence="2">
    <location>
        <begin position="262"/>
        <end position="283"/>
    </location>
</feature>
<dbReference type="Gene3D" id="3.10.20.90">
    <property type="entry name" value="Phosphatidylinositol 3-kinase Catalytic Subunit, Chain A, domain 1"/>
    <property type="match status" value="1"/>
</dbReference>
<feature type="compositionally biased region" description="Basic and acidic residues" evidence="2">
    <location>
        <begin position="291"/>
        <end position="303"/>
    </location>
</feature>
<dbReference type="PANTHER" id="PTHR47770:SF1">
    <property type="entry name" value="PLANT UBX DOMAIN-CONTAINING PROTEIN 11"/>
    <property type="match status" value="1"/>
</dbReference>
<reference evidence="4" key="1">
    <citation type="submission" date="2020-06" db="EMBL/GenBank/DDBJ databases">
        <authorList>
            <person name="Li T."/>
            <person name="Hu X."/>
            <person name="Zhang T."/>
            <person name="Song X."/>
            <person name="Zhang H."/>
            <person name="Dai N."/>
            <person name="Sheng W."/>
            <person name="Hou X."/>
            <person name="Wei L."/>
        </authorList>
    </citation>
    <scope>NUCLEOTIDE SEQUENCE</scope>
    <source>
        <strain evidence="4">KEN1</strain>
        <tissue evidence="4">Leaf</tissue>
    </source>
</reference>
<feature type="region of interest" description="Disordered" evidence="2">
    <location>
        <begin position="249"/>
        <end position="322"/>
    </location>
</feature>
<comment type="caution">
    <text evidence="4">The sequence shown here is derived from an EMBL/GenBank/DDBJ whole genome shotgun (WGS) entry which is preliminary data.</text>
</comment>
<dbReference type="EMBL" id="JACGWN010000009">
    <property type="protein sequence ID" value="KAL0432939.1"/>
    <property type="molecule type" value="Genomic_DNA"/>
</dbReference>
<evidence type="ECO:0000259" key="3">
    <source>
        <dbReference type="PROSITE" id="PS50033"/>
    </source>
</evidence>
<sequence>MERGPNNPKVAYPVPENNLSISDNHLDSSNEVFHEISNEADEVAHAHTEETREVEKDDTPASAAIKSNDIFLNIRLPDGSSLQVKFAVNDTLKMVKDYIHGNQSSSFGSFTLAIPYPRKVFSDQDLGSTLSELALFNRQALVVVPHNQNNLHHRGVPSHYEAYSSNDAGSSSEGGGYWAFLRRILSYANPFSYLSGDASTPSATQESQNGVWQYILVVGIAVLVSGCFFYTPLVSGCFNWSEGPNPSLQNALRDRGRPSPINSSDTSGRNSSSSVRRQQTSRSFGGNIHTLKHDDDDDSRPNDRNAFWNGNSTQFGGNDDGK</sequence>
<reference evidence="4" key="2">
    <citation type="journal article" date="2024" name="Plant">
        <title>Genomic evolution and insights into agronomic trait innovations of Sesamum species.</title>
        <authorList>
            <person name="Miao H."/>
            <person name="Wang L."/>
            <person name="Qu L."/>
            <person name="Liu H."/>
            <person name="Sun Y."/>
            <person name="Le M."/>
            <person name="Wang Q."/>
            <person name="Wei S."/>
            <person name="Zheng Y."/>
            <person name="Lin W."/>
            <person name="Duan Y."/>
            <person name="Cao H."/>
            <person name="Xiong S."/>
            <person name="Wang X."/>
            <person name="Wei L."/>
            <person name="Li C."/>
            <person name="Ma Q."/>
            <person name="Ju M."/>
            <person name="Zhao R."/>
            <person name="Li G."/>
            <person name="Mu C."/>
            <person name="Tian Q."/>
            <person name="Mei H."/>
            <person name="Zhang T."/>
            <person name="Gao T."/>
            <person name="Zhang H."/>
        </authorList>
    </citation>
    <scope>NUCLEOTIDE SEQUENCE</scope>
    <source>
        <strain evidence="4">KEN1</strain>
    </source>
</reference>
<dbReference type="CDD" id="cd01767">
    <property type="entry name" value="UBX"/>
    <property type="match status" value="1"/>
</dbReference>
<dbReference type="Pfam" id="PF00789">
    <property type="entry name" value="UBX"/>
    <property type="match status" value="1"/>
</dbReference>
<dbReference type="InterPro" id="IPR029071">
    <property type="entry name" value="Ubiquitin-like_domsf"/>
</dbReference>
<protein>
    <submittedName>
        <fullName evidence="4">Plant UBX domain-containing protein 11</fullName>
    </submittedName>
</protein>
<dbReference type="PROSITE" id="PS50033">
    <property type="entry name" value="UBX"/>
    <property type="match status" value="1"/>
</dbReference>
<feature type="domain" description="UBX" evidence="3">
    <location>
        <begin position="65"/>
        <end position="143"/>
    </location>
</feature>
<accession>A0AAW2VT85</accession>
<organism evidence="4">
    <name type="scientific">Sesamum latifolium</name>
    <dbReference type="NCBI Taxonomy" id="2727402"/>
    <lineage>
        <taxon>Eukaryota</taxon>
        <taxon>Viridiplantae</taxon>
        <taxon>Streptophyta</taxon>
        <taxon>Embryophyta</taxon>
        <taxon>Tracheophyta</taxon>
        <taxon>Spermatophyta</taxon>
        <taxon>Magnoliopsida</taxon>
        <taxon>eudicotyledons</taxon>
        <taxon>Gunneridae</taxon>
        <taxon>Pentapetalae</taxon>
        <taxon>asterids</taxon>
        <taxon>lamiids</taxon>
        <taxon>Lamiales</taxon>
        <taxon>Pedaliaceae</taxon>
        <taxon>Sesamum</taxon>
    </lineage>
</organism>
<evidence type="ECO:0000313" key="4">
    <source>
        <dbReference type="EMBL" id="KAL0432939.1"/>
    </source>
</evidence>
<evidence type="ECO:0000256" key="1">
    <source>
        <dbReference type="ARBA" id="ARBA00022786"/>
    </source>
</evidence>
<gene>
    <name evidence="4" type="ORF">Slati_2628200</name>
</gene>
<keyword evidence="1" id="KW-0833">Ubl conjugation pathway</keyword>
<evidence type="ECO:0000256" key="2">
    <source>
        <dbReference type="SAM" id="MobiDB-lite"/>
    </source>
</evidence>
<dbReference type="InterPro" id="IPR001012">
    <property type="entry name" value="UBX_dom"/>
</dbReference>
<dbReference type="SMART" id="SM00166">
    <property type="entry name" value="UBX"/>
    <property type="match status" value="1"/>
</dbReference>